<gene>
    <name evidence="5" type="primary">AVEN_1527_1</name>
    <name evidence="5" type="ORF">CDAR_608771</name>
</gene>
<sequence>MCFLDNPELCTGECGEDDQHICPHRKKGQIVLGCEQHSAKSKKTTVREERIKQRKHWEVKGDAQDISLSTDQLNAIALLADSENAERALTVVDTGNRYESGFVTEASNWSAKHVPKTLPIKRPDNLKMEGSADFTTMHQLDFTEKSVESHCAVSATTSSEMVQSESWNKRQIPKTQKIKKADTLVLSGPLETETTHQASFNESTFQSKSQSNEQSETYQRPRTSLKLGGEFQSDSSYQQAFTPKQASTPYKVKKGTSKSNLKPEGEMTFETTSTDYMAVSKTSEISEEATALKSRKIRPESEIKIPSVPLSDETTIVSDFKRWNVERPVNHKPKDTLDLTDHEIVDLNRTFIKETSSSRLETSSMETSTSDYKNWQVTRPVIHKPQDNLKSEGTFEFVTTNDDYSARREIANQMVSDLVPLTERTEPDSAATSMQEHTEIMSSKETRNVSSIDNGHIGDETIANRSRDIASITMNDTFQTEAHATTVEEHVSKIKESVEQVTRIEEQASEIKETTEQNVRENSAQIKQNVIEKSAQIEQNVTDKSAQIEQKAYEDNDIVSQSGDQTQYLTWDEIRPKPIRPHSNLRQEGGMEFSTTNRSEFISRSMERVKGIRPKADTKLFDGDFDSTTMNQVMFSNNQGEKVTPIRPKTNLHLEGGEFINETTTGREYQPWEIQKPSPIIPRSNLTQEGAMDFTTTNNSEFEGKTPERVQPIRPVTRNKISGDIDLTTTNRTMHAEFPIERVKQIVPQSTLRMNSGVFESETTNKSQFQEWGIERPKPVRPVPNLTQEGSMDFTTMNKLQFEEKPIQKVQQFRPKTQSKIEGEFDGTTTNQVMFTAQTQIRPNVIKPKGNLELEKGKFASETTNNSEFQPWKQQTKHEIVTRKDNLHQEGSVDFTTTNQTQFGKNVNSVERYQVIKPKDNLVLQKGEFASQTTNLSEFQQYQQQSKPEIVIRRDNLHQEGSVDYNTTHKTEFGKTTSVDRPHVVKPKGNLELEKGKFASETTTHSEFQQKQQQPKQKIVTRKDNLHQEGSVDFTTTNQTQFGQNVDSVERYQVIKPKDNLVLQKGEFASQTTNLSEFQQYQQQSKPEIVIRRDNLHQEGSVDFTTTNQTQFGQNVDSGERYQVIKPKDNLVLQKGEFASQTTNLSEFQQYQQQSKPEIVIRRDNLHQEGSVDYNTTHKTEFGKTTSVERPHVVKPKGNLELEKGKFASQSTTHYEFQQKQQQPKQKIVTRKDNLHQEGSVDFTTTNQTQFGQNVDSVERYQVIKPKDNLVLQKGEFASQTTNLSEFQQYQQQSKPEIVIRRDNLHQEGSVDYNTTHKTEFGKTTSVERPHVVKPKGNLELEKGKFASQSTTHYEFQQKQQQPKQKIVTRKDNLHQEGSVDFTTTNQTQFGQNVDSVERYQVIKPKDNLVLQKGEFASQTTNLSEFQQYQQQSKPEIVIRRDNLHQEGSVDFTTTNQTQFGQNVDSGERYQVIKPKDNLVLQKGEFASQTTNLSEFQQYQQQSKPEIVIRRDNLHQEGSVDYNTTHKTEFGKTTSVERPHVVKPKGNLELEKGKFASESTTHYEFQQKQQQPKQKITTNLSEFQQYQQQSKPEIVIRRDNLHQEGSVDYNTTHKTEFGKTTSVERPHVVKPKGNLELEKGKFASESTTHYEFQQKQQQPKQKIVTRKDNLHQEGSVDFTTTNQTQFGQNVDSVERYQVIKPKDNLVLQKGEFASQTTNLSEFQQYHQQSKPEIVIRRDNLHQEGSVDYNTTHKTEFGKTTSVERPHVVKPKGNLELEKGKFASESTTHYEFQQKQQQPKQKIVTRKDNLHQEGPVDFTTTNQTQFGQNVDSVERYQVIKPKDNLVLQKGEFASQTTNLSEFQQYQQQSKPEIVIRRDNLHQEGSVDYITTHKTEFGKTTSVERPHVVKPKGNLELEKGKFASESTTHYEFQQKQQQPKQKIVTRKDNLHQEGSVDFTTTNQTQFGQNVDSVERYQVIKPKDNLVLHKGEFASQTTNLSEFQQYQQQSKPEIVIRRDNLHQEGSVDYNTTHKTEFGKTIAVERPHVVKPKGNLELEKGKFASESTTHYEFQQKQQQPKQKIVTRKDNLHQEGSVDFTTTNQTQFGQNVDSVERYQVIKPKDNLVLQKGEFASQTTNLSEFQQWQQQSKPEIVIRRDNLHQEGSVDYNTTHKTEFGKTTSVERPHVVKPKGNLELEKGKFASESITHYEFQEKQQQPKQKIVTRKDNLHQEGSVDFTTTNQTQFGQNVDSVERYQVIKPKDNLVLQKGEFASQTTNLSEFQQWQQQSKPEIVIRRDNLHQEGSVDYNTTHKTEFGKTTSVERPHVVKPKGNLELEKGKFASESTTHYEFQQKQQQPKQKIVTRKDNLHQEGSVDFTTTNQTQFGQNVDSVERYQVIKPKDNLVLQKGEFASQTTNLSEYQQWQQQSKPEIVIRRDNLHQEGSVDYNTTHKTEFGKTTSVERPHVVKPKGNLELEKGKFASETTTHSEFQQRKQQSKPEKVIRKDNLRQEGSVDFTTTHKKEFGKNVDSIERPRITKPKGNLEVEKGKFASETTTHSEFQQRKQQSKPEKVIRKDNLRQEGSVDFTTTHKKEFGKNVDSIERPHVVKPKGNLELEKGKFASETTTHSEFQQRKQQSKPEKVIRKDNLRQEGSVDFTTTHKTEFGQTVDSIERPRVVKPKGNLELEKGEFASESTTHSEFQQRKQQPKPEIVIRKDNLRQEGSVDFTTTHKTEFGQTVDSIERPHVIKPKGNLELEKGKFASETTTHSEFQQRKQQSKPEIIIRKDNLQQDGSVDFTTTNQTEFGVKTIERVSEIRPKTNSKITGKFDGTTTNQIMFQDSPREKLQSIKPQNNLQLEKGNFASETTNKQEFQNWQYSKSTPVKPQSSMKQEGDIDFSTTNKREFVGKTAEKVSPIKPVTATMVSGKFEGTTTNQAMFQCKTVEKVKGKRPPTNIQLETGKFEDQTTNRREFQQWEMNRPDPIKPTGNLVQEGEMNFTTLNQTEFDLKSSPRVEPIRPHASTPVTGEFDGTTTNKVMYKAQTAERVHDIRPKDNLRVNSGQFVGETTNSKEFSYKPGGKSQPVKPKPNLKQEGDFDFTTSNQLQFDKKEINKVSQIRPKTLTKTSDGKFYSTTTNQAMFQTPTTETSHEKTTDTQIGKGKSQPNTTSYQLNSSLKQEGDMQFETTNKTEFKERNFDRVQQIRPKTTNKIEGEFDATTTNQVMFQQPENIQRAKPIRHENNLQLEGGKFASETTNNREFRQWVKMENKDTINKRKSQAAAAVSQKEVSVTKTVSGSQSVAGNKEKSQYEAWKLSKESSEANVKERTVTDHSQTIKTESKSTIQNQTEGVTVNGAITQVVKSTTNGGALDITLQKHETNTRSSQKIVKSSEERVITAQNVSTATTDYGTKQTTATTTTKAVVPAGNLSNQGDMSFVTTSQTDFSRQTAKGQSQKSTTENVRATRPGGNLFGDGEMSFATTSTTDFSQQLRKSSGKQTNGFIEFSGNMTQRSPVRARGARSMDNLFQGGEMHFTTTSKNDFSHQNTSQRRSESRRMNTSMKETSISQLQSSTDNGIISNTISRRQESKGSPSKSSSSRDNSLSPQKTPTKTRPFKPEDNLKIDSVPFEATSTTRTEYKKWEGKRSSSKKRTESLKQEGSMEFDTTSKDYSLKAFQANRDSIKAK</sequence>
<dbReference type="InterPro" id="IPR033336">
    <property type="entry name" value="SAXO1/2"/>
</dbReference>
<dbReference type="GO" id="GO:0008017">
    <property type="term" value="F:microtubule binding"/>
    <property type="evidence" value="ECO:0007669"/>
    <property type="project" value="InterPro"/>
</dbReference>
<feature type="region of interest" description="Disordered" evidence="3">
    <location>
        <begin position="234"/>
        <end position="264"/>
    </location>
</feature>
<evidence type="ECO:0000313" key="6">
    <source>
        <dbReference type="Proteomes" id="UP001054837"/>
    </source>
</evidence>
<dbReference type="PANTHER" id="PTHR31516:SF17">
    <property type="entry name" value="STABILIZER OF AXONEMAL MICROTUBULES 2"/>
    <property type="match status" value="1"/>
</dbReference>
<feature type="compositionally biased region" description="Polar residues" evidence="3">
    <location>
        <begin position="3435"/>
        <end position="3453"/>
    </location>
</feature>
<protein>
    <recommendedName>
        <fullName evidence="4">DFDF domain-containing protein</fullName>
    </recommendedName>
</protein>
<keyword evidence="2" id="KW-0175">Coiled coil</keyword>
<feature type="domain" description="DFDF" evidence="4">
    <location>
        <begin position="3078"/>
        <end position="3115"/>
    </location>
</feature>
<dbReference type="PANTHER" id="PTHR31516">
    <property type="entry name" value="STABILIZER OF AXONEMAL MICROTUBULES 2"/>
    <property type="match status" value="1"/>
</dbReference>
<feature type="region of interest" description="Disordered" evidence="3">
    <location>
        <begin position="194"/>
        <end position="222"/>
    </location>
</feature>
<evidence type="ECO:0000256" key="2">
    <source>
        <dbReference type="SAM" id="Coils"/>
    </source>
</evidence>
<proteinExistence type="inferred from homology"/>
<feature type="region of interest" description="Disordered" evidence="3">
    <location>
        <begin position="2686"/>
        <end position="2705"/>
    </location>
</feature>
<feature type="region of interest" description="Disordered" evidence="3">
    <location>
        <begin position="3003"/>
        <end position="3025"/>
    </location>
</feature>
<feature type="compositionally biased region" description="Polar residues" evidence="3">
    <location>
        <begin position="234"/>
        <end position="248"/>
    </location>
</feature>
<dbReference type="Proteomes" id="UP001054837">
    <property type="component" value="Unassembled WGS sequence"/>
</dbReference>
<evidence type="ECO:0000259" key="4">
    <source>
        <dbReference type="PROSITE" id="PS51512"/>
    </source>
</evidence>
<feature type="region of interest" description="Disordered" evidence="3">
    <location>
        <begin position="426"/>
        <end position="459"/>
    </location>
</feature>
<feature type="compositionally biased region" description="Polar residues" evidence="3">
    <location>
        <begin position="3548"/>
        <end position="3574"/>
    </location>
</feature>
<evidence type="ECO:0000256" key="1">
    <source>
        <dbReference type="ARBA" id="ARBA00008738"/>
    </source>
</evidence>
<dbReference type="GO" id="GO:0005879">
    <property type="term" value="C:axonemal microtubule"/>
    <property type="evidence" value="ECO:0007669"/>
    <property type="project" value="TreeGrafter"/>
</dbReference>
<dbReference type="EMBL" id="BPLQ01014740">
    <property type="protein sequence ID" value="GIY82791.1"/>
    <property type="molecule type" value="Genomic_DNA"/>
</dbReference>
<accession>A0AAV4WIV1</accession>
<feature type="region of interest" description="Disordered" evidence="3">
    <location>
        <begin position="3524"/>
        <end position="3659"/>
    </location>
</feature>
<keyword evidence="6" id="KW-1185">Reference proteome</keyword>
<feature type="region of interest" description="Disordered" evidence="3">
    <location>
        <begin position="3059"/>
        <end position="3087"/>
    </location>
</feature>
<evidence type="ECO:0000256" key="3">
    <source>
        <dbReference type="SAM" id="MobiDB-lite"/>
    </source>
</evidence>
<comment type="caution">
    <text evidence="5">The sequence shown here is derived from an EMBL/GenBank/DDBJ whole genome shotgun (WGS) entry which is preliminary data.</text>
</comment>
<feature type="compositionally biased region" description="Basic and acidic residues" evidence="3">
    <location>
        <begin position="2633"/>
        <end position="2645"/>
    </location>
</feature>
<name>A0AAV4WIV1_9ARAC</name>
<feature type="compositionally biased region" description="Basic and acidic residues" evidence="3">
    <location>
        <begin position="3003"/>
        <end position="3012"/>
    </location>
</feature>
<reference evidence="5 6" key="1">
    <citation type="submission" date="2021-06" db="EMBL/GenBank/DDBJ databases">
        <title>Caerostris darwini draft genome.</title>
        <authorList>
            <person name="Kono N."/>
            <person name="Arakawa K."/>
        </authorList>
    </citation>
    <scope>NUCLEOTIDE SEQUENCE [LARGE SCALE GENOMIC DNA]</scope>
</reference>
<dbReference type="GO" id="GO:0036126">
    <property type="term" value="C:sperm flagellum"/>
    <property type="evidence" value="ECO:0007669"/>
    <property type="project" value="TreeGrafter"/>
</dbReference>
<evidence type="ECO:0000313" key="5">
    <source>
        <dbReference type="EMBL" id="GIY82791.1"/>
    </source>
</evidence>
<feature type="compositionally biased region" description="Basic and acidic residues" evidence="3">
    <location>
        <begin position="436"/>
        <end position="447"/>
    </location>
</feature>
<dbReference type="InterPro" id="IPR025762">
    <property type="entry name" value="DFDF"/>
</dbReference>
<feature type="region of interest" description="Disordered" evidence="3">
    <location>
        <begin position="3435"/>
        <end position="3467"/>
    </location>
</feature>
<dbReference type="GO" id="GO:0036064">
    <property type="term" value="C:ciliary basal body"/>
    <property type="evidence" value="ECO:0007669"/>
    <property type="project" value="TreeGrafter"/>
</dbReference>
<comment type="similarity">
    <text evidence="1">Belongs to the FAM154 family.</text>
</comment>
<feature type="region of interest" description="Disordered" evidence="3">
    <location>
        <begin position="3127"/>
        <end position="3163"/>
    </location>
</feature>
<feature type="coiled-coil region" evidence="2">
    <location>
        <begin position="487"/>
        <end position="514"/>
    </location>
</feature>
<feature type="region of interest" description="Disordered" evidence="3">
    <location>
        <begin position="2617"/>
        <end position="2664"/>
    </location>
</feature>
<dbReference type="Pfam" id="PF05217">
    <property type="entry name" value="SAXO1-2"/>
    <property type="match status" value="1"/>
</dbReference>
<feature type="region of interest" description="Disordered" evidence="3">
    <location>
        <begin position="2546"/>
        <end position="2578"/>
    </location>
</feature>
<feature type="compositionally biased region" description="Basic and acidic residues" evidence="3">
    <location>
        <begin position="2563"/>
        <end position="2575"/>
    </location>
</feature>
<feature type="compositionally biased region" description="Polar residues" evidence="3">
    <location>
        <begin position="3525"/>
        <end position="3540"/>
    </location>
</feature>
<feature type="compositionally biased region" description="Polar residues" evidence="3">
    <location>
        <begin position="195"/>
        <end position="222"/>
    </location>
</feature>
<organism evidence="5 6">
    <name type="scientific">Caerostris darwini</name>
    <dbReference type="NCBI Taxonomy" id="1538125"/>
    <lineage>
        <taxon>Eukaryota</taxon>
        <taxon>Metazoa</taxon>
        <taxon>Ecdysozoa</taxon>
        <taxon>Arthropoda</taxon>
        <taxon>Chelicerata</taxon>
        <taxon>Arachnida</taxon>
        <taxon>Araneae</taxon>
        <taxon>Araneomorphae</taxon>
        <taxon>Entelegynae</taxon>
        <taxon>Araneoidea</taxon>
        <taxon>Araneidae</taxon>
        <taxon>Caerostris</taxon>
    </lineage>
</organism>
<feature type="compositionally biased region" description="Basic and acidic residues" evidence="3">
    <location>
        <begin position="3627"/>
        <end position="3647"/>
    </location>
</feature>
<dbReference type="PROSITE" id="PS51512">
    <property type="entry name" value="DFDF"/>
    <property type="match status" value="1"/>
</dbReference>
<dbReference type="GO" id="GO:0005814">
    <property type="term" value="C:centriole"/>
    <property type="evidence" value="ECO:0007669"/>
    <property type="project" value="TreeGrafter"/>
</dbReference>
<feature type="compositionally biased region" description="Low complexity" evidence="3">
    <location>
        <begin position="3580"/>
        <end position="3595"/>
    </location>
</feature>
<feature type="region of interest" description="Disordered" evidence="3">
    <location>
        <begin position="2477"/>
        <end position="2498"/>
    </location>
</feature>